<evidence type="ECO:0000313" key="1">
    <source>
        <dbReference type="EMBL" id="SNS06581.1"/>
    </source>
</evidence>
<evidence type="ECO:0008006" key="3">
    <source>
        <dbReference type="Google" id="ProtNLM"/>
    </source>
</evidence>
<dbReference type="Proteomes" id="UP000198432">
    <property type="component" value="Unassembled WGS sequence"/>
</dbReference>
<proteinExistence type="predicted"/>
<keyword evidence="2" id="KW-1185">Reference proteome</keyword>
<protein>
    <recommendedName>
        <fullName evidence="3">SpoIIAA-like</fullName>
    </recommendedName>
</protein>
<sequence length="155" mass="17310">METYYTEFSDLIAAWPDPVLLTDLGGGTFVTIMLHPGYIEAKWSGHLTADDVITASKVYLALLRNSDSPKLLNDKTGATGDWSEANDWLEFEWFPKAVKAGLRCVAHVYSNNMFSMLSARDLYTRSIPDLQTYNFQDRSAAEEWLLACKASGEAS</sequence>
<dbReference type="AlphaFoldDB" id="A0A239BGK8"/>
<evidence type="ECO:0000313" key="2">
    <source>
        <dbReference type="Proteomes" id="UP000198432"/>
    </source>
</evidence>
<dbReference type="RefSeq" id="WP_245842243.1">
    <property type="nucleotide sequence ID" value="NZ_FZOQ01000001.1"/>
</dbReference>
<gene>
    <name evidence="1" type="ORF">SAMN06296052_101364</name>
</gene>
<accession>A0A239BGK8</accession>
<name>A0A239BGK8_9BACT</name>
<reference evidence="2" key="1">
    <citation type="submission" date="2017-06" db="EMBL/GenBank/DDBJ databases">
        <authorList>
            <person name="Varghese N."/>
            <person name="Submissions S."/>
        </authorList>
    </citation>
    <scope>NUCLEOTIDE SEQUENCE [LARGE SCALE GENOMIC DNA]</scope>
    <source>
        <strain evidence="2">NKM1</strain>
    </source>
</reference>
<dbReference type="EMBL" id="FZOQ01000001">
    <property type="protein sequence ID" value="SNS06581.1"/>
    <property type="molecule type" value="Genomic_DNA"/>
</dbReference>
<organism evidence="1 2">
    <name type="scientific">Pontibacter ummariensis</name>
    <dbReference type="NCBI Taxonomy" id="1610492"/>
    <lineage>
        <taxon>Bacteria</taxon>
        <taxon>Pseudomonadati</taxon>
        <taxon>Bacteroidota</taxon>
        <taxon>Cytophagia</taxon>
        <taxon>Cytophagales</taxon>
        <taxon>Hymenobacteraceae</taxon>
        <taxon>Pontibacter</taxon>
    </lineage>
</organism>